<evidence type="ECO:0000256" key="2">
    <source>
        <dbReference type="ARBA" id="ARBA00022980"/>
    </source>
</evidence>
<protein>
    <recommendedName>
        <fullName evidence="4 5">Small ribosomal subunit protein uS9</fullName>
    </recommendedName>
</protein>
<dbReference type="InterPro" id="IPR020574">
    <property type="entry name" value="Ribosomal_uS9_CS"/>
</dbReference>
<dbReference type="Gene3D" id="3.30.230.10">
    <property type="match status" value="1"/>
</dbReference>
<dbReference type="GO" id="GO:0003723">
    <property type="term" value="F:RNA binding"/>
    <property type="evidence" value="ECO:0007669"/>
    <property type="project" value="TreeGrafter"/>
</dbReference>
<evidence type="ECO:0000256" key="1">
    <source>
        <dbReference type="ARBA" id="ARBA00005251"/>
    </source>
</evidence>
<accession>A0A9D1L4H8</accession>
<dbReference type="FunFam" id="3.30.230.10:FF:000001">
    <property type="entry name" value="30S ribosomal protein S9"/>
    <property type="match status" value="1"/>
</dbReference>
<gene>
    <name evidence="5 8" type="primary">rpsI</name>
    <name evidence="8" type="ORF">IAD49_05790</name>
</gene>
<dbReference type="GO" id="GO:0022627">
    <property type="term" value="C:cytosolic small ribosomal subunit"/>
    <property type="evidence" value="ECO:0007669"/>
    <property type="project" value="TreeGrafter"/>
</dbReference>
<dbReference type="GO" id="GO:0003735">
    <property type="term" value="F:structural constituent of ribosome"/>
    <property type="evidence" value="ECO:0007669"/>
    <property type="project" value="InterPro"/>
</dbReference>
<keyword evidence="3 5" id="KW-0687">Ribonucleoprotein</keyword>
<evidence type="ECO:0000256" key="7">
    <source>
        <dbReference type="SAM" id="MobiDB-lite"/>
    </source>
</evidence>
<dbReference type="InterPro" id="IPR000754">
    <property type="entry name" value="Ribosomal_uS9"/>
</dbReference>
<reference evidence="8" key="1">
    <citation type="submission" date="2020-10" db="EMBL/GenBank/DDBJ databases">
        <authorList>
            <person name="Gilroy R."/>
        </authorList>
    </citation>
    <scope>NUCLEOTIDE SEQUENCE</scope>
    <source>
        <strain evidence="8">CHK197-8231</strain>
    </source>
</reference>
<dbReference type="SUPFAM" id="SSF54211">
    <property type="entry name" value="Ribosomal protein S5 domain 2-like"/>
    <property type="match status" value="1"/>
</dbReference>
<dbReference type="Pfam" id="PF00380">
    <property type="entry name" value="Ribosomal_S9"/>
    <property type="match status" value="1"/>
</dbReference>
<organism evidence="8 9">
    <name type="scientific">Candidatus Fimihabitans intestinipullorum</name>
    <dbReference type="NCBI Taxonomy" id="2840820"/>
    <lineage>
        <taxon>Bacteria</taxon>
        <taxon>Bacillati</taxon>
        <taxon>Mycoplasmatota</taxon>
        <taxon>Mycoplasmatota incertae sedis</taxon>
        <taxon>Candidatus Fimihabitans</taxon>
    </lineage>
</organism>
<dbReference type="NCBIfam" id="NF001099">
    <property type="entry name" value="PRK00132.1"/>
    <property type="match status" value="1"/>
</dbReference>
<dbReference type="Proteomes" id="UP000824087">
    <property type="component" value="Unassembled WGS sequence"/>
</dbReference>
<dbReference type="PANTHER" id="PTHR21569">
    <property type="entry name" value="RIBOSOMAL PROTEIN S9"/>
    <property type="match status" value="1"/>
</dbReference>
<dbReference type="EMBL" id="DVML01000034">
    <property type="protein sequence ID" value="HIU23077.1"/>
    <property type="molecule type" value="Genomic_DNA"/>
</dbReference>
<evidence type="ECO:0000313" key="9">
    <source>
        <dbReference type="Proteomes" id="UP000824087"/>
    </source>
</evidence>
<evidence type="ECO:0000256" key="4">
    <source>
        <dbReference type="ARBA" id="ARBA00035259"/>
    </source>
</evidence>
<evidence type="ECO:0000313" key="8">
    <source>
        <dbReference type="EMBL" id="HIU23077.1"/>
    </source>
</evidence>
<reference evidence="8" key="2">
    <citation type="journal article" date="2021" name="PeerJ">
        <title>Extensive microbial diversity within the chicken gut microbiome revealed by metagenomics and culture.</title>
        <authorList>
            <person name="Gilroy R."/>
            <person name="Ravi A."/>
            <person name="Getino M."/>
            <person name="Pursley I."/>
            <person name="Horton D.L."/>
            <person name="Alikhan N.F."/>
            <person name="Baker D."/>
            <person name="Gharbi K."/>
            <person name="Hall N."/>
            <person name="Watson M."/>
            <person name="Adriaenssens E.M."/>
            <person name="Foster-Nyarko E."/>
            <person name="Jarju S."/>
            <person name="Secka A."/>
            <person name="Antonio M."/>
            <person name="Oren A."/>
            <person name="Chaudhuri R.R."/>
            <person name="La Ragione R."/>
            <person name="Hildebrand F."/>
            <person name="Pallen M.J."/>
        </authorList>
    </citation>
    <scope>NUCLEOTIDE SEQUENCE</scope>
    <source>
        <strain evidence="8">CHK197-8231</strain>
    </source>
</reference>
<proteinExistence type="inferred from homology"/>
<dbReference type="PANTHER" id="PTHR21569:SF1">
    <property type="entry name" value="SMALL RIBOSOMAL SUBUNIT PROTEIN US9M"/>
    <property type="match status" value="1"/>
</dbReference>
<name>A0A9D1L4H8_9BACT</name>
<feature type="compositionally biased region" description="Basic residues" evidence="7">
    <location>
        <begin position="119"/>
        <end position="138"/>
    </location>
</feature>
<dbReference type="AlphaFoldDB" id="A0A9D1L4H8"/>
<comment type="similarity">
    <text evidence="1 5 6">Belongs to the universal ribosomal protein uS9 family.</text>
</comment>
<comment type="caution">
    <text evidence="8">The sequence shown here is derived from an EMBL/GenBank/DDBJ whole genome shotgun (WGS) entry which is preliminary data.</text>
</comment>
<dbReference type="InterPro" id="IPR020568">
    <property type="entry name" value="Ribosomal_Su5_D2-typ_SF"/>
</dbReference>
<evidence type="ECO:0000256" key="6">
    <source>
        <dbReference type="RuleBase" id="RU003815"/>
    </source>
</evidence>
<dbReference type="InterPro" id="IPR014721">
    <property type="entry name" value="Ribsml_uS5_D2-typ_fold_subgr"/>
</dbReference>
<feature type="region of interest" description="Disordered" evidence="7">
    <location>
        <begin position="113"/>
        <end position="138"/>
    </location>
</feature>
<keyword evidence="2 5" id="KW-0689">Ribosomal protein</keyword>
<evidence type="ECO:0000256" key="3">
    <source>
        <dbReference type="ARBA" id="ARBA00023274"/>
    </source>
</evidence>
<dbReference type="PROSITE" id="PS00360">
    <property type="entry name" value="RIBOSOMAL_S9"/>
    <property type="match status" value="1"/>
</dbReference>
<sequence length="138" mass="15245">MANKKEYTGTGRRKSSVAQVKMVPGTGKITVNGRDVRDFFPYETNVMDLKQPLVATSTDETFDIEVKVNGGGFTGQTGAIRLGITRALLQYDEANEGNEGSFRSILKKAGFITRDSRSKERKKPGLKAARRAPQFSKR</sequence>
<dbReference type="InterPro" id="IPR023035">
    <property type="entry name" value="Ribosomal_uS9_bac/plastid"/>
</dbReference>
<dbReference type="HAMAP" id="MF_00532_B">
    <property type="entry name" value="Ribosomal_uS9_B"/>
    <property type="match status" value="1"/>
</dbReference>
<evidence type="ECO:0000256" key="5">
    <source>
        <dbReference type="HAMAP-Rule" id="MF_00532"/>
    </source>
</evidence>
<dbReference type="GO" id="GO:0006412">
    <property type="term" value="P:translation"/>
    <property type="evidence" value="ECO:0007669"/>
    <property type="project" value="UniProtKB-UniRule"/>
</dbReference>